<evidence type="ECO:0000313" key="3">
    <source>
        <dbReference type="EMBL" id="OPJ65112.1"/>
    </source>
</evidence>
<accession>A0A1V4IYG5</accession>
<dbReference type="InterPro" id="IPR008984">
    <property type="entry name" value="SMAD_FHA_dom_sf"/>
</dbReference>
<dbReference type="Proteomes" id="UP000190080">
    <property type="component" value="Unassembled WGS sequence"/>
</dbReference>
<dbReference type="AlphaFoldDB" id="A0A1V4IYG5"/>
<evidence type="ECO:0000259" key="2">
    <source>
        <dbReference type="PROSITE" id="PS50006"/>
    </source>
</evidence>
<dbReference type="EMBL" id="MZGV01000001">
    <property type="protein sequence ID" value="OPJ65112.1"/>
    <property type="molecule type" value="Genomic_DNA"/>
</dbReference>
<dbReference type="InterPro" id="IPR050923">
    <property type="entry name" value="Cell_Proc_Reg/RNA_Proc"/>
</dbReference>
<dbReference type="PANTHER" id="PTHR23308">
    <property type="entry name" value="NUCLEAR INHIBITOR OF PROTEIN PHOSPHATASE-1"/>
    <property type="match status" value="1"/>
</dbReference>
<evidence type="ECO:0000256" key="1">
    <source>
        <dbReference type="SAM" id="Phobius"/>
    </source>
</evidence>
<reference evidence="3 4" key="1">
    <citation type="submission" date="2017-03" db="EMBL/GenBank/DDBJ databases">
        <title>Genome sequence of Clostridium oryzae DSM 28571.</title>
        <authorList>
            <person name="Poehlein A."/>
            <person name="Daniel R."/>
        </authorList>
    </citation>
    <scope>NUCLEOTIDE SEQUENCE [LARGE SCALE GENOMIC DNA]</scope>
    <source>
        <strain evidence="3 4">DSM 28571</strain>
    </source>
</reference>
<feature type="transmembrane region" description="Helical" evidence="1">
    <location>
        <begin position="6"/>
        <end position="30"/>
    </location>
</feature>
<gene>
    <name evidence="3" type="primary">fhaB</name>
    <name evidence="3" type="ORF">CLORY_01120</name>
</gene>
<dbReference type="CDD" id="cd00060">
    <property type="entry name" value="FHA"/>
    <property type="match status" value="1"/>
</dbReference>
<name>A0A1V4IYG5_9CLOT</name>
<proteinExistence type="predicted"/>
<dbReference type="STRING" id="1450648.CLORY_01120"/>
<dbReference type="RefSeq" id="WP_079421632.1">
    <property type="nucleotide sequence ID" value="NZ_MZGV01000001.1"/>
</dbReference>
<dbReference type="OrthoDB" id="9816434at2"/>
<keyword evidence="1" id="KW-1133">Transmembrane helix</keyword>
<dbReference type="PROSITE" id="PS50006">
    <property type="entry name" value="FHA_DOMAIN"/>
    <property type="match status" value="1"/>
</dbReference>
<dbReference type="SMART" id="SM00240">
    <property type="entry name" value="FHA"/>
    <property type="match status" value="1"/>
</dbReference>
<sequence>MDLTKMLTPIFSIVFIIIVYFIIITALKIMNSDVKNGDKKKILKKSLGLEVMSTSEGSNVKKGSIVPIGGVVTIGRHEDNSVILKDPYVSGYHAKIFVKNKDCYVEDMGSTNGTFLNEEKVKTKTVLEIGDEISIGNTLLKVIG</sequence>
<protein>
    <submittedName>
        <fullName evidence="3">FHA domain-containing protein FhaB</fullName>
    </submittedName>
</protein>
<keyword evidence="1" id="KW-0812">Transmembrane</keyword>
<dbReference type="Pfam" id="PF00498">
    <property type="entry name" value="FHA"/>
    <property type="match status" value="1"/>
</dbReference>
<dbReference type="SUPFAM" id="SSF49879">
    <property type="entry name" value="SMAD/FHA domain"/>
    <property type="match status" value="1"/>
</dbReference>
<evidence type="ECO:0000313" key="4">
    <source>
        <dbReference type="Proteomes" id="UP000190080"/>
    </source>
</evidence>
<comment type="caution">
    <text evidence="3">The sequence shown here is derived from an EMBL/GenBank/DDBJ whole genome shotgun (WGS) entry which is preliminary data.</text>
</comment>
<feature type="domain" description="FHA" evidence="2">
    <location>
        <begin position="72"/>
        <end position="121"/>
    </location>
</feature>
<organism evidence="3 4">
    <name type="scientific">Clostridium oryzae</name>
    <dbReference type="NCBI Taxonomy" id="1450648"/>
    <lineage>
        <taxon>Bacteria</taxon>
        <taxon>Bacillati</taxon>
        <taxon>Bacillota</taxon>
        <taxon>Clostridia</taxon>
        <taxon>Eubacteriales</taxon>
        <taxon>Clostridiaceae</taxon>
        <taxon>Clostridium</taxon>
    </lineage>
</organism>
<dbReference type="Gene3D" id="2.60.200.20">
    <property type="match status" value="1"/>
</dbReference>
<keyword evidence="1" id="KW-0472">Membrane</keyword>
<dbReference type="InterPro" id="IPR000253">
    <property type="entry name" value="FHA_dom"/>
</dbReference>
<keyword evidence="4" id="KW-1185">Reference proteome</keyword>